<dbReference type="EMBL" id="QWFX01000007">
    <property type="protein sequence ID" value="RIJ29860.1"/>
    <property type="molecule type" value="Genomic_DNA"/>
</dbReference>
<dbReference type="PANTHER" id="PTHR13903:SF8">
    <property type="entry name" value="PIRIN"/>
    <property type="match status" value="1"/>
</dbReference>
<feature type="binding site" evidence="2">
    <location>
        <position position="64"/>
    </location>
    <ligand>
        <name>Fe cation</name>
        <dbReference type="ChEBI" id="CHEBI:24875"/>
    </ligand>
</feature>
<feature type="binding site" evidence="2">
    <location>
        <position position="66"/>
    </location>
    <ligand>
        <name>Fe cation</name>
        <dbReference type="ChEBI" id="CHEBI:24875"/>
    </ligand>
</feature>
<keyword evidence="2" id="KW-0479">Metal-binding</keyword>
<dbReference type="Pfam" id="PF02678">
    <property type="entry name" value="Pirin"/>
    <property type="match status" value="1"/>
</dbReference>
<feature type="domain" description="Pirin N-terminal" evidence="4">
    <location>
        <begin position="45"/>
        <end position="128"/>
    </location>
</feature>
<dbReference type="GO" id="GO:0046872">
    <property type="term" value="F:metal ion binding"/>
    <property type="evidence" value="ECO:0007669"/>
    <property type="project" value="UniProtKB-KW"/>
</dbReference>
<dbReference type="Gene3D" id="2.60.120.10">
    <property type="entry name" value="Jelly Rolls"/>
    <property type="match status" value="2"/>
</dbReference>
<name>A0A399RE90_9PROT</name>
<proteinExistence type="inferred from homology"/>
<keyword evidence="2" id="KW-0408">Iron</keyword>
<dbReference type="OrthoDB" id="9780903at2"/>
<dbReference type="InterPro" id="IPR011051">
    <property type="entry name" value="RmlC_Cupin_sf"/>
</dbReference>
<comment type="cofactor">
    <cofactor evidence="2">
        <name>Fe cation</name>
        <dbReference type="ChEBI" id="CHEBI:24875"/>
    </cofactor>
    <text evidence="2">Binds 1 Fe cation per subunit.</text>
</comment>
<dbReference type="InterPro" id="IPR012093">
    <property type="entry name" value="Pirin"/>
</dbReference>
<dbReference type="Pfam" id="PF05726">
    <property type="entry name" value="Pirin_C"/>
    <property type="match status" value="1"/>
</dbReference>
<evidence type="ECO:0000259" key="5">
    <source>
        <dbReference type="Pfam" id="PF05726"/>
    </source>
</evidence>
<accession>A0A399RE90</accession>
<reference evidence="6 7" key="1">
    <citation type="submission" date="2018-08" db="EMBL/GenBank/DDBJ databases">
        <title>Henriciella mobilis sp. nov., isolated from seawater.</title>
        <authorList>
            <person name="Cheng H."/>
            <person name="Wu Y.-H."/>
            <person name="Xu X.-W."/>
            <person name="Guo L.-L."/>
        </authorList>
    </citation>
    <scope>NUCLEOTIDE SEQUENCE [LARGE SCALE GENOMIC DNA]</scope>
    <source>
        <strain evidence="6 7">JN25</strain>
    </source>
</reference>
<evidence type="ECO:0000256" key="1">
    <source>
        <dbReference type="ARBA" id="ARBA00008416"/>
    </source>
</evidence>
<evidence type="ECO:0000313" key="6">
    <source>
        <dbReference type="EMBL" id="RIJ29860.1"/>
    </source>
</evidence>
<dbReference type="AlphaFoldDB" id="A0A399RE90"/>
<dbReference type="PANTHER" id="PTHR13903">
    <property type="entry name" value="PIRIN-RELATED"/>
    <property type="match status" value="1"/>
</dbReference>
<protein>
    <submittedName>
        <fullName evidence="6">Pirin family protein</fullName>
    </submittedName>
</protein>
<feature type="domain" description="Pirin C-terminal" evidence="5">
    <location>
        <begin position="181"/>
        <end position="287"/>
    </location>
</feature>
<dbReference type="InterPro" id="IPR003829">
    <property type="entry name" value="Pirin_N_dom"/>
</dbReference>
<dbReference type="InterPro" id="IPR014710">
    <property type="entry name" value="RmlC-like_jellyroll"/>
</dbReference>
<gene>
    <name evidence="6" type="ORF">D1223_09165</name>
</gene>
<evidence type="ECO:0000256" key="3">
    <source>
        <dbReference type="RuleBase" id="RU003457"/>
    </source>
</evidence>
<keyword evidence="7" id="KW-1185">Reference proteome</keyword>
<comment type="caution">
    <text evidence="6">The sequence shown here is derived from an EMBL/GenBank/DDBJ whole genome shotgun (WGS) entry which is preliminary data.</text>
</comment>
<feature type="binding site" evidence="2">
    <location>
        <position position="111"/>
    </location>
    <ligand>
        <name>Fe cation</name>
        <dbReference type="ChEBI" id="CHEBI:24875"/>
    </ligand>
</feature>
<comment type="similarity">
    <text evidence="1 3">Belongs to the pirin family.</text>
</comment>
<dbReference type="SUPFAM" id="SSF51182">
    <property type="entry name" value="RmlC-like cupins"/>
    <property type="match status" value="1"/>
</dbReference>
<dbReference type="PIRSF" id="PIRSF006232">
    <property type="entry name" value="Pirin"/>
    <property type="match status" value="1"/>
</dbReference>
<evidence type="ECO:0000256" key="2">
    <source>
        <dbReference type="PIRSR" id="PIRSR006232-1"/>
    </source>
</evidence>
<evidence type="ECO:0000259" key="4">
    <source>
        <dbReference type="Pfam" id="PF02678"/>
    </source>
</evidence>
<dbReference type="CDD" id="cd02247">
    <property type="entry name" value="cupin_pirin_C"/>
    <property type="match status" value="1"/>
</dbReference>
<sequence>MAQSLREPGENRGSEKLSPVQGKPFFVGTGFEALSFRHTMFSGSMDPLIMVDHFTMTAPTFGPHAHAGLSAVSILFEDSEGAFNNKDSLGHDIDLMPGDLYWLKAGRGAVHDEKPRPGARTHALQVFVNLPARMKYDTPESLHVKASDMPQILGDGYRARLMLGQSGGHTGADSPALPMTVLDVQLDEGASFEHQIPSGYSAWILSVGGSIEVQNDKTSLSLGRGASIALTGKGNGQATIITGNSRALFVILQAEPLREPFVQRGPFAMSSEEEVDAMFAAHAAGKLGSIDES</sequence>
<evidence type="ECO:0000313" key="7">
    <source>
        <dbReference type="Proteomes" id="UP000266385"/>
    </source>
</evidence>
<dbReference type="Proteomes" id="UP000266385">
    <property type="component" value="Unassembled WGS sequence"/>
</dbReference>
<organism evidence="6 7">
    <name type="scientific">Henriciella mobilis</name>
    <dbReference type="NCBI Taxonomy" id="2305467"/>
    <lineage>
        <taxon>Bacteria</taxon>
        <taxon>Pseudomonadati</taxon>
        <taxon>Pseudomonadota</taxon>
        <taxon>Alphaproteobacteria</taxon>
        <taxon>Hyphomonadales</taxon>
        <taxon>Hyphomonadaceae</taxon>
        <taxon>Henriciella</taxon>
    </lineage>
</organism>
<feature type="binding site" evidence="2">
    <location>
        <position position="113"/>
    </location>
    <ligand>
        <name>Fe cation</name>
        <dbReference type="ChEBI" id="CHEBI:24875"/>
    </ligand>
</feature>
<dbReference type="InterPro" id="IPR008778">
    <property type="entry name" value="Pirin_C_dom"/>
</dbReference>